<organism evidence="1">
    <name type="scientific">Leptotrichia alba</name>
    <dbReference type="NCBI Taxonomy" id="3239304"/>
    <lineage>
        <taxon>Bacteria</taxon>
        <taxon>Fusobacteriati</taxon>
        <taxon>Fusobacteriota</taxon>
        <taxon>Fusobacteriia</taxon>
        <taxon>Fusobacteriales</taxon>
        <taxon>Leptotrichiaceae</taxon>
        <taxon>Leptotrichia</taxon>
    </lineage>
</organism>
<sequence length="102" mass="12086">MVRNPKVVIIVTPNKKNYFNIGIIDFLSFVSLYSENNESNLINYFEIYHLDRTDNGRSYEYDDIERMTELLDKHPLKTINEENVADKIKEILDKVDNLSEKK</sequence>
<reference evidence="1" key="1">
    <citation type="submission" date="2024-07" db="EMBL/GenBank/DDBJ databases">
        <authorList>
            <person name="Li X.-J."/>
            <person name="Wang X."/>
        </authorList>
    </citation>
    <scope>NUCLEOTIDE SEQUENCE</scope>
    <source>
        <strain evidence="1">HSP-536</strain>
    </source>
</reference>
<gene>
    <name evidence="1" type="ORF">AB8B28_09050</name>
</gene>
<name>A0AB39V2H1_9FUSO</name>
<dbReference type="EMBL" id="CP165647">
    <property type="protein sequence ID" value="XDU61795.1"/>
    <property type="molecule type" value="Genomic_DNA"/>
</dbReference>
<dbReference type="RefSeq" id="WP_369715392.1">
    <property type="nucleotide sequence ID" value="NZ_CP165647.1"/>
</dbReference>
<evidence type="ECO:0000313" key="1">
    <source>
        <dbReference type="EMBL" id="XDU61795.1"/>
    </source>
</evidence>
<dbReference type="AlphaFoldDB" id="A0AB39V2H1"/>
<protein>
    <submittedName>
        <fullName evidence="1">Uncharacterized protein</fullName>
    </submittedName>
</protein>
<proteinExistence type="predicted"/>
<accession>A0AB39V2H1</accession>
<dbReference type="KEGG" id="lala:AB8B28_09050"/>